<dbReference type="GO" id="GO:0003774">
    <property type="term" value="F:cytoskeletal motor activity"/>
    <property type="evidence" value="ECO:0007669"/>
    <property type="project" value="InterPro"/>
</dbReference>
<dbReference type="AlphaFoldDB" id="A0A1Z4VR18"/>
<keyword evidence="14" id="KW-0282">Flagellum</keyword>
<keyword evidence="7" id="KW-0564">Palmitate</keyword>
<dbReference type="Proteomes" id="UP000218765">
    <property type="component" value="Chromosome"/>
</dbReference>
<comment type="function">
    <text evidence="1 11">Assembles around the rod to form the L-ring and probably protects the motor/basal body from shearing forces during rotation.</text>
</comment>
<dbReference type="Pfam" id="PF02107">
    <property type="entry name" value="FlgH"/>
    <property type="match status" value="1"/>
</dbReference>
<dbReference type="NCBIfam" id="NF001304">
    <property type="entry name" value="PRK00249.1-4"/>
    <property type="match status" value="1"/>
</dbReference>
<dbReference type="GO" id="GO:0009279">
    <property type="term" value="C:cell outer membrane"/>
    <property type="evidence" value="ECO:0007669"/>
    <property type="project" value="UniProtKB-SubCell"/>
</dbReference>
<evidence type="ECO:0000256" key="4">
    <source>
        <dbReference type="ARBA" id="ARBA00011439"/>
    </source>
</evidence>
<dbReference type="RefSeq" id="WP_096366005.1">
    <property type="nucleotide sequence ID" value="NZ_AP018052.1"/>
</dbReference>
<feature type="compositionally biased region" description="Pro residues" evidence="12">
    <location>
        <begin position="34"/>
        <end position="45"/>
    </location>
</feature>
<keyword evidence="9 11" id="KW-0998">Cell outer membrane</keyword>
<evidence type="ECO:0000256" key="12">
    <source>
        <dbReference type="SAM" id="MobiDB-lite"/>
    </source>
</evidence>
<dbReference type="OrthoDB" id="9789463at2"/>
<dbReference type="PRINTS" id="PR01008">
    <property type="entry name" value="FLGLRINGFLGH"/>
</dbReference>
<sequence length="222" mass="24292">MKSLHKLLPVLWLLGTVLAGGCATHPGPRADYRPPMPQPQTPPPQTQGTIYHSGTAMYLFEDIKARRVGDIITIVLEERTQASKNAKTETDKETSLESETPTALGDTFGRLGASVDNSTEFDGEGKSSQSNSLTGNITVTVVDVHPNGNLVVRGEKWLTLNQGDEYIQISGIVRPVDVRPDNTVPSTRVADARITYSGQGFVHDSNTMGWFAQFFNSVFWPF</sequence>
<evidence type="ECO:0000256" key="7">
    <source>
        <dbReference type="ARBA" id="ARBA00023139"/>
    </source>
</evidence>
<evidence type="ECO:0000256" key="2">
    <source>
        <dbReference type="ARBA" id="ARBA00004635"/>
    </source>
</evidence>
<evidence type="ECO:0000256" key="13">
    <source>
        <dbReference type="SAM" id="SignalP"/>
    </source>
</evidence>
<dbReference type="PANTHER" id="PTHR34933">
    <property type="entry name" value="FLAGELLAR L-RING PROTEIN"/>
    <property type="match status" value="1"/>
</dbReference>
<evidence type="ECO:0000256" key="6">
    <source>
        <dbReference type="ARBA" id="ARBA00023136"/>
    </source>
</evidence>
<gene>
    <name evidence="11" type="primary">flgH</name>
    <name evidence="14" type="ORF">FOKN1_1456</name>
</gene>
<organism evidence="14 15">
    <name type="scientific">Thiohalobacter thiocyanaticus</name>
    <dbReference type="NCBI Taxonomy" id="585455"/>
    <lineage>
        <taxon>Bacteria</taxon>
        <taxon>Pseudomonadati</taxon>
        <taxon>Pseudomonadota</taxon>
        <taxon>Gammaproteobacteria</taxon>
        <taxon>Thiohalobacterales</taxon>
        <taxon>Thiohalobacteraceae</taxon>
        <taxon>Thiohalobacter</taxon>
    </lineage>
</organism>
<dbReference type="EMBL" id="AP018052">
    <property type="protein sequence ID" value="BAZ93852.1"/>
    <property type="molecule type" value="Genomic_DNA"/>
</dbReference>
<evidence type="ECO:0000256" key="8">
    <source>
        <dbReference type="ARBA" id="ARBA00023143"/>
    </source>
</evidence>
<name>A0A1Z4VR18_9GAMM</name>
<dbReference type="GO" id="GO:0071973">
    <property type="term" value="P:bacterial-type flagellum-dependent cell motility"/>
    <property type="evidence" value="ECO:0007669"/>
    <property type="project" value="InterPro"/>
</dbReference>
<evidence type="ECO:0000256" key="10">
    <source>
        <dbReference type="ARBA" id="ARBA00023288"/>
    </source>
</evidence>
<feature type="compositionally biased region" description="Polar residues" evidence="12">
    <location>
        <begin position="115"/>
        <end position="132"/>
    </location>
</feature>
<feature type="signal peptide" evidence="13">
    <location>
        <begin position="1"/>
        <end position="19"/>
    </location>
</feature>
<comment type="subcellular location">
    <subcellularLocation>
        <location evidence="11">Cell outer membrane</location>
        <topology evidence="11">Lipid-anchor</topology>
    </subcellularLocation>
    <subcellularLocation>
        <location evidence="11">Bacterial flagellum basal body</location>
    </subcellularLocation>
    <subcellularLocation>
        <location evidence="2">Membrane</location>
        <topology evidence="2">Lipid-anchor</topology>
    </subcellularLocation>
</comment>
<protein>
    <recommendedName>
        <fullName evidence="11">Flagellar L-ring protein</fullName>
    </recommendedName>
    <alternativeName>
        <fullName evidence="11">Basal body L-ring protein</fullName>
    </alternativeName>
</protein>
<comment type="similarity">
    <text evidence="3 11">Belongs to the FlgH family.</text>
</comment>
<dbReference type="GO" id="GO:0009427">
    <property type="term" value="C:bacterial-type flagellum basal body, distal rod, L ring"/>
    <property type="evidence" value="ECO:0007669"/>
    <property type="project" value="InterPro"/>
</dbReference>
<evidence type="ECO:0000256" key="1">
    <source>
        <dbReference type="ARBA" id="ARBA00002591"/>
    </source>
</evidence>
<keyword evidence="15" id="KW-1185">Reference proteome</keyword>
<evidence type="ECO:0000256" key="11">
    <source>
        <dbReference type="HAMAP-Rule" id="MF_00415"/>
    </source>
</evidence>
<keyword evidence="5 11" id="KW-0732">Signal</keyword>
<evidence type="ECO:0000313" key="15">
    <source>
        <dbReference type="Proteomes" id="UP000218765"/>
    </source>
</evidence>
<comment type="subunit">
    <text evidence="4 11">The basal body constitutes a major portion of the flagellar organelle and consists of four rings (L,P,S, and M) mounted on a central rod.</text>
</comment>
<accession>A0A1Z4VR18</accession>
<reference evidence="14 15" key="1">
    <citation type="submission" date="2017-05" db="EMBL/GenBank/DDBJ databases">
        <title>Thiocyanate degradation by Thiohalobacter thiocyanaticus FOKN1.</title>
        <authorList>
            <person name="Oshiki M."/>
            <person name="Fukushima T."/>
            <person name="Kawano S."/>
            <person name="Nakagawa J."/>
        </authorList>
    </citation>
    <scope>NUCLEOTIDE SEQUENCE [LARGE SCALE GENOMIC DNA]</scope>
    <source>
        <strain evidence="14 15">FOKN1</strain>
    </source>
</reference>
<dbReference type="KEGG" id="ttc:FOKN1_1456"/>
<keyword evidence="14" id="KW-0969">Cilium</keyword>
<evidence type="ECO:0000256" key="9">
    <source>
        <dbReference type="ARBA" id="ARBA00023237"/>
    </source>
</evidence>
<dbReference type="PANTHER" id="PTHR34933:SF1">
    <property type="entry name" value="FLAGELLAR L-RING PROTEIN"/>
    <property type="match status" value="1"/>
</dbReference>
<keyword evidence="6 11" id="KW-0472">Membrane</keyword>
<evidence type="ECO:0000256" key="5">
    <source>
        <dbReference type="ARBA" id="ARBA00022729"/>
    </source>
</evidence>
<keyword evidence="8 11" id="KW-0975">Bacterial flagellum</keyword>
<evidence type="ECO:0000256" key="3">
    <source>
        <dbReference type="ARBA" id="ARBA00006929"/>
    </source>
</evidence>
<proteinExistence type="inferred from homology"/>
<keyword evidence="14" id="KW-0966">Cell projection</keyword>
<keyword evidence="10 11" id="KW-0449">Lipoprotein</keyword>
<dbReference type="PROSITE" id="PS51257">
    <property type="entry name" value="PROKAR_LIPOPROTEIN"/>
    <property type="match status" value="1"/>
</dbReference>
<feature type="region of interest" description="Disordered" evidence="12">
    <location>
        <begin position="25"/>
        <end position="47"/>
    </location>
</feature>
<feature type="region of interest" description="Disordered" evidence="12">
    <location>
        <begin position="82"/>
        <end position="132"/>
    </location>
</feature>
<evidence type="ECO:0000313" key="14">
    <source>
        <dbReference type="EMBL" id="BAZ93852.1"/>
    </source>
</evidence>
<feature type="chain" id="PRO_5013074506" description="Flagellar L-ring protein" evidence="13">
    <location>
        <begin position="20"/>
        <end position="222"/>
    </location>
</feature>
<dbReference type="HAMAP" id="MF_00415">
    <property type="entry name" value="FlgH"/>
    <property type="match status" value="1"/>
</dbReference>
<feature type="compositionally biased region" description="Basic and acidic residues" evidence="12">
    <location>
        <begin position="82"/>
        <end position="95"/>
    </location>
</feature>
<dbReference type="InterPro" id="IPR000527">
    <property type="entry name" value="Flag_Lring"/>
</dbReference>